<dbReference type="EMBL" id="JACHGT010000002">
    <property type="protein sequence ID" value="MBB6033396.1"/>
    <property type="molecule type" value="Genomic_DNA"/>
</dbReference>
<name>A0A841FAW6_9ACTN</name>
<dbReference type="CDD" id="cd04301">
    <property type="entry name" value="NAT_SF"/>
    <property type="match status" value="1"/>
</dbReference>
<evidence type="ECO:0000313" key="3">
    <source>
        <dbReference type="Proteomes" id="UP000548476"/>
    </source>
</evidence>
<accession>A0A841FAW6</accession>
<sequence length="310" mass="34066">MITYKGLSTEDAALFGAYPHPASPEVGFERRIDPAKYLAEGRYRPEWMWVAVDGETVVARMAFGGFPGDDEPYCVDWFEIGERPDRIAIGAELMRRAYAAVHKGQGPRPSYLLPTPTEWRGREGVRDVVGDRIAAAEAAGLSVFVERHGFHWTPDAGLPLRPARLTFTEGTDEDFVKAVADSYTGTLDAYTGDDTRRIGATATAEQEVGDLLKYPRGRDWWRLAHDADGSPVGAIFPAHTPTTPVIGYLAVLPGHRGKGYVDDLLAEMTHILRDEGAEKIVANTDLANVPMKAAFDRAGFTTDSCRIDLR</sequence>
<feature type="domain" description="N-acetyltransferase" evidence="1">
    <location>
        <begin position="158"/>
        <end position="310"/>
    </location>
</feature>
<keyword evidence="3" id="KW-1185">Reference proteome</keyword>
<dbReference type="RefSeq" id="WP_184786257.1">
    <property type="nucleotide sequence ID" value="NZ_BONT01000097.1"/>
</dbReference>
<keyword evidence="2" id="KW-0808">Transferase</keyword>
<dbReference type="Gene3D" id="3.40.630.30">
    <property type="match status" value="1"/>
</dbReference>
<organism evidence="2 3">
    <name type="scientific">Phytomonospora endophytica</name>
    <dbReference type="NCBI Taxonomy" id="714109"/>
    <lineage>
        <taxon>Bacteria</taxon>
        <taxon>Bacillati</taxon>
        <taxon>Actinomycetota</taxon>
        <taxon>Actinomycetes</taxon>
        <taxon>Micromonosporales</taxon>
        <taxon>Micromonosporaceae</taxon>
        <taxon>Phytomonospora</taxon>
    </lineage>
</organism>
<protein>
    <submittedName>
        <fullName evidence="2">RimJ/RimL family protein N-acetyltransferase</fullName>
    </submittedName>
</protein>
<dbReference type="PROSITE" id="PS51186">
    <property type="entry name" value="GNAT"/>
    <property type="match status" value="1"/>
</dbReference>
<comment type="caution">
    <text evidence="2">The sequence shown here is derived from an EMBL/GenBank/DDBJ whole genome shotgun (WGS) entry which is preliminary data.</text>
</comment>
<dbReference type="AlphaFoldDB" id="A0A841FAW6"/>
<dbReference type="GO" id="GO:0016747">
    <property type="term" value="F:acyltransferase activity, transferring groups other than amino-acyl groups"/>
    <property type="evidence" value="ECO:0007669"/>
    <property type="project" value="InterPro"/>
</dbReference>
<reference evidence="2 3" key="1">
    <citation type="submission" date="2020-08" db="EMBL/GenBank/DDBJ databases">
        <title>Genomic Encyclopedia of Type Strains, Phase IV (KMG-IV): sequencing the most valuable type-strain genomes for metagenomic binning, comparative biology and taxonomic classification.</title>
        <authorList>
            <person name="Goeker M."/>
        </authorList>
    </citation>
    <scope>NUCLEOTIDE SEQUENCE [LARGE SCALE GENOMIC DNA]</scope>
    <source>
        <strain evidence="2 3">YIM 65646</strain>
    </source>
</reference>
<dbReference type="SUPFAM" id="SSF55729">
    <property type="entry name" value="Acyl-CoA N-acyltransferases (Nat)"/>
    <property type="match status" value="1"/>
</dbReference>
<proteinExistence type="predicted"/>
<dbReference type="InterPro" id="IPR000182">
    <property type="entry name" value="GNAT_dom"/>
</dbReference>
<gene>
    <name evidence="2" type="ORF">HNR73_001243</name>
</gene>
<dbReference type="Pfam" id="PF00583">
    <property type="entry name" value="Acetyltransf_1"/>
    <property type="match status" value="1"/>
</dbReference>
<evidence type="ECO:0000313" key="2">
    <source>
        <dbReference type="EMBL" id="MBB6033396.1"/>
    </source>
</evidence>
<dbReference type="Proteomes" id="UP000548476">
    <property type="component" value="Unassembled WGS sequence"/>
</dbReference>
<dbReference type="InterPro" id="IPR016181">
    <property type="entry name" value="Acyl_CoA_acyltransferase"/>
</dbReference>
<evidence type="ECO:0000259" key="1">
    <source>
        <dbReference type="PROSITE" id="PS51186"/>
    </source>
</evidence>